<dbReference type="EMBL" id="GL443898">
    <property type="protein sequence ID" value="EFN61545.1"/>
    <property type="molecule type" value="Genomic_DNA"/>
</dbReference>
<reference evidence="1 2" key="1">
    <citation type="journal article" date="2010" name="Science">
        <title>Genomic comparison of the ants Camponotus floridanus and Harpegnathos saltator.</title>
        <authorList>
            <person name="Bonasio R."/>
            <person name="Zhang G."/>
            <person name="Ye C."/>
            <person name="Mutti N.S."/>
            <person name="Fang X."/>
            <person name="Qin N."/>
            <person name="Donahue G."/>
            <person name="Yang P."/>
            <person name="Li Q."/>
            <person name="Li C."/>
            <person name="Zhang P."/>
            <person name="Huang Z."/>
            <person name="Berger S.L."/>
            <person name="Reinberg D."/>
            <person name="Wang J."/>
            <person name="Liebig J."/>
        </authorList>
    </citation>
    <scope>NUCLEOTIDE SEQUENCE [LARGE SCALE GENOMIC DNA]</scope>
    <source>
        <strain evidence="2">C129</strain>
    </source>
</reference>
<evidence type="ECO:0000313" key="1">
    <source>
        <dbReference type="EMBL" id="EFN61545.1"/>
    </source>
</evidence>
<dbReference type="InParanoid" id="E2AYE4"/>
<evidence type="ECO:0000313" key="2">
    <source>
        <dbReference type="Proteomes" id="UP000000311"/>
    </source>
</evidence>
<sequence>YWPPFTSEKKLRKAIIDDISPDNSTWTAYKILRIFGTANTYESGMEKVKLAKDYSDLDLSEKEN</sequence>
<keyword evidence="2" id="KW-1185">Reference proteome</keyword>
<dbReference type="Proteomes" id="UP000000311">
    <property type="component" value="Unassembled WGS sequence"/>
</dbReference>
<protein>
    <submittedName>
        <fullName evidence="1">Uncharacterized protein</fullName>
    </submittedName>
</protein>
<dbReference type="AlphaFoldDB" id="E2AYE4"/>
<organism evidence="2">
    <name type="scientific">Camponotus floridanus</name>
    <name type="common">Florida carpenter ant</name>
    <dbReference type="NCBI Taxonomy" id="104421"/>
    <lineage>
        <taxon>Eukaryota</taxon>
        <taxon>Metazoa</taxon>
        <taxon>Ecdysozoa</taxon>
        <taxon>Arthropoda</taxon>
        <taxon>Hexapoda</taxon>
        <taxon>Insecta</taxon>
        <taxon>Pterygota</taxon>
        <taxon>Neoptera</taxon>
        <taxon>Endopterygota</taxon>
        <taxon>Hymenoptera</taxon>
        <taxon>Apocrita</taxon>
        <taxon>Aculeata</taxon>
        <taxon>Formicoidea</taxon>
        <taxon>Formicidae</taxon>
        <taxon>Formicinae</taxon>
        <taxon>Camponotus</taxon>
    </lineage>
</organism>
<proteinExistence type="predicted"/>
<feature type="non-terminal residue" evidence="1">
    <location>
        <position position="64"/>
    </location>
</feature>
<name>E2AYE4_CAMFO</name>
<accession>E2AYE4</accession>
<feature type="non-terminal residue" evidence="1">
    <location>
        <position position="1"/>
    </location>
</feature>
<gene>
    <name evidence="1" type="ORF">EAG_00301</name>
</gene>